<keyword evidence="7" id="KW-1185">Reference proteome</keyword>
<evidence type="ECO:0000259" key="5">
    <source>
        <dbReference type="PROSITE" id="PS50931"/>
    </source>
</evidence>
<dbReference type="SUPFAM" id="SSF53850">
    <property type="entry name" value="Periplasmic binding protein-like II"/>
    <property type="match status" value="1"/>
</dbReference>
<dbReference type="PRINTS" id="PR00039">
    <property type="entry name" value="HTHLYSR"/>
</dbReference>
<reference evidence="6 7" key="1">
    <citation type="submission" date="2018-08" db="EMBL/GenBank/DDBJ databases">
        <title>Erythrobacter zhengii sp.nov., a bacterium isolated from deep-sea sediment.</title>
        <authorList>
            <person name="Fang C."/>
            <person name="Wu Y.-H."/>
            <person name="Sun C."/>
            <person name="Wang H."/>
            <person name="Cheng H."/>
            <person name="Meng F.-X."/>
            <person name="Wang C.-S."/>
            <person name="Xu X.-W."/>
        </authorList>
    </citation>
    <scope>NUCLEOTIDE SEQUENCE [LARGE SCALE GENOMIC DNA]</scope>
    <source>
        <strain evidence="6 7">CCTCC AB 2015396</strain>
    </source>
</reference>
<evidence type="ECO:0000313" key="6">
    <source>
        <dbReference type="EMBL" id="RIV89441.1"/>
    </source>
</evidence>
<keyword evidence="3" id="KW-0238">DNA-binding</keyword>
<dbReference type="GO" id="GO:0003677">
    <property type="term" value="F:DNA binding"/>
    <property type="evidence" value="ECO:0007669"/>
    <property type="project" value="UniProtKB-KW"/>
</dbReference>
<dbReference type="AlphaFoldDB" id="A0A3A1P5Z9"/>
<evidence type="ECO:0000256" key="1">
    <source>
        <dbReference type="ARBA" id="ARBA00009437"/>
    </source>
</evidence>
<dbReference type="InterPro" id="IPR005119">
    <property type="entry name" value="LysR_subst-bd"/>
</dbReference>
<gene>
    <name evidence="6" type="ORF">D2V17_06320</name>
</gene>
<sequence>MASSGNACYLPEQFRLGEELDMRSGRLRDLNLNHLLTLDAVLEHRNLTRAAEQLDVTQGAISQSLSRLRSFFNDELLVRVGNAMEPTALASSLQGPVAEVLGSIESSILAKANFDPLTAQGTLNICMTDLGEFIFLSELQSRLAQAAPNMSIATRALPDTDLAGYMAKGKIDLAFAGPIDEVADLKVQKILEHELVALVSRECPLPDRITAEEYVSLPHVVFDSPYIKRVRIEQTMARMGLTRQIALRTPNALSQPFLLERNPNLIVTVPRILAERMARVLPLRVLQLDFEVPRLDVFQYWHPRFDRHGPSQWLRKLVVELCAEIAH</sequence>
<dbReference type="InterPro" id="IPR037402">
    <property type="entry name" value="YidZ_PBP2"/>
</dbReference>
<comment type="caution">
    <text evidence="6">The sequence shown here is derived from an EMBL/GenBank/DDBJ whole genome shotgun (WGS) entry which is preliminary data.</text>
</comment>
<dbReference type="PROSITE" id="PS50931">
    <property type="entry name" value="HTH_LYSR"/>
    <property type="match status" value="1"/>
</dbReference>
<dbReference type="Pfam" id="PF00126">
    <property type="entry name" value="HTH_1"/>
    <property type="match status" value="1"/>
</dbReference>
<dbReference type="InterPro" id="IPR036388">
    <property type="entry name" value="WH-like_DNA-bd_sf"/>
</dbReference>
<evidence type="ECO:0000256" key="2">
    <source>
        <dbReference type="ARBA" id="ARBA00023015"/>
    </source>
</evidence>
<dbReference type="Pfam" id="PF03466">
    <property type="entry name" value="LysR_substrate"/>
    <property type="match status" value="1"/>
</dbReference>
<accession>A0A3A1P5Z9</accession>
<organism evidence="6 7">
    <name type="scientific">Aurantiacibacter xanthus</name>
    <dbReference type="NCBI Taxonomy" id="1784712"/>
    <lineage>
        <taxon>Bacteria</taxon>
        <taxon>Pseudomonadati</taxon>
        <taxon>Pseudomonadota</taxon>
        <taxon>Alphaproteobacteria</taxon>
        <taxon>Sphingomonadales</taxon>
        <taxon>Erythrobacteraceae</taxon>
        <taxon>Aurantiacibacter</taxon>
    </lineage>
</organism>
<dbReference type="OrthoDB" id="8339333at2"/>
<feature type="domain" description="HTH lysR-type" evidence="5">
    <location>
        <begin position="30"/>
        <end position="87"/>
    </location>
</feature>
<dbReference type="GO" id="GO:0003700">
    <property type="term" value="F:DNA-binding transcription factor activity"/>
    <property type="evidence" value="ECO:0007669"/>
    <property type="project" value="InterPro"/>
</dbReference>
<keyword evidence="4" id="KW-0804">Transcription</keyword>
<dbReference type="PANTHER" id="PTHR30118:SF15">
    <property type="entry name" value="TRANSCRIPTIONAL REGULATORY PROTEIN"/>
    <property type="match status" value="1"/>
</dbReference>
<dbReference type="CDD" id="cd08417">
    <property type="entry name" value="PBP2_Nitroaromatics_like"/>
    <property type="match status" value="1"/>
</dbReference>
<evidence type="ECO:0000313" key="7">
    <source>
        <dbReference type="Proteomes" id="UP000265366"/>
    </source>
</evidence>
<proteinExistence type="inferred from homology"/>
<dbReference type="Gene3D" id="1.10.10.10">
    <property type="entry name" value="Winged helix-like DNA-binding domain superfamily/Winged helix DNA-binding domain"/>
    <property type="match status" value="1"/>
</dbReference>
<dbReference type="InterPro" id="IPR036390">
    <property type="entry name" value="WH_DNA-bd_sf"/>
</dbReference>
<dbReference type="Proteomes" id="UP000265366">
    <property type="component" value="Unassembled WGS sequence"/>
</dbReference>
<keyword evidence="2" id="KW-0805">Transcription regulation</keyword>
<dbReference type="SUPFAM" id="SSF46785">
    <property type="entry name" value="Winged helix' DNA-binding domain"/>
    <property type="match status" value="1"/>
</dbReference>
<dbReference type="PANTHER" id="PTHR30118">
    <property type="entry name" value="HTH-TYPE TRANSCRIPTIONAL REGULATOR LEUO-RELATED"/>
    <property type="match status" value="1"/>
</dbReference>
<comment type="similarity">
    <text evidence="1">Belongs to the LysR transcriptional regulatory family.</text>
</comment>
<name>A0A3A1P5Z9_9SPHN</name>
<dbReference type="InterPro" id="IPR050389">
    <property type="entry name" value="LysR-type_TF"/>
</dbReference>
<evidence type="ECO:0000256" key="4">
    <source>
        <dbReference type="ARBA" id="ARBA00023163"/>
    </source>
</evidence>
<evidence type="ECO:0000256" key="3">
    <source>
        <dbReference type="ARBA" id="ARBA00023125"/>
    </source>
</evidence>
<dbReference type="EMBL" id="QXFM01000064">
    <property type="protein sequence ID" value="RIV89441.1"/>
    <property type="molecule type" value="Genomic_DNA"/>
</dbReference>
<dbReference type="Gene3D" id="3.40.190.10">
    <property type="entry name" value="Periplasmic binding protein-like II"/>
    <property type="match status" value="2"/>
</dbReference>
<dbReference type="InterPro" id="IPR000847">
    <property type="entry name" value="LysR_HTH_N"/>
</dbReference>
<protein>
    <submittedName>
        <fullName evidence="6">LysR family transcriptional regulator</fullName>
    </submittedName>
</protein>